<protein>
    <submittedName>
        <fullName evidence="1">Uncharacterized protein</fullName>
    </submittedName>
</protein>
<sequence>MPGGRAYFGVGVAGSGSKGRIFAVGGCSQECAKPYDTVLQYSVARDEWTPLGSSSLPLPRFEFGATTLDGVLYVGGGLHNTNASEAMDSVLRMVLDDAPPLWDAH</sequence>
<dbReference type="InterPro" id="IPR006652">
    <property type="entry name" value="Kelch_1"/>
</dbReference>
<reference evidence="1" key="1">
    <citation type="submission" date="2021-01" db="EMBL/GenBank/DDBJ databases">
        <authorList>
            <person name="Corre E."/>
            <person name="Pelletier E."/>
            <person name="Niang G."/>
            <person name="Scheremetjew M."/>
            <person name="Finn R."/>
            <person name="Kale V."/>
            <person name="Holt S."/>
            <person name="Cochrane G."/>
            <person name="Meng A."/>
            <person name="Brown T."/>
            <person name="Cohen L."/>
        </authorList>
    </citation>
    <scope>NUCLEOTIDE SEQUENCE</scope>
    <source>
        <strain evidence="1">UIO037</strain>
    </source>
</reference>
<dbReference type="Gene3D" id="2.120.10.80">
    <property type="entry name" value="Kelch-type beta propeller"/>
    <property type="match status" value="1"/>
</dbReference>
<organism evidence="1">
    <name type="scientific">Prymnesium polylepis</name>
    <dbReference type="NCBI Taxonomy" id="72548"/>
    <lineage>
        <taxon>Eukaryota</taxon>
        <taxon>Haptista</taxon>
        <taxon>Haptophyta</taxon>
        <taxon>Prymnesiophyceae</taxon>
        <taxon>Prymnesiales</taxon>
        <taxon>Prymnesiaceae</taxon>
        <taxon>Prymnesium</taxon>
    </lineage>
</organism>
<proteinExistence type="predicted"/>
<dbReference type="AlphaFoldDB" id="A0A7S4J5M7"/>
<dbReference type="SMART" id="SM00612">
    <property type="entry name" value="Kelch"/>
    <property type="match status" value="1"/>
</dbReference>
<evidence type="ECO:0000313" key="1">
    <source>
        <dbReference type="EMBL" id="CAE2252282.1"/>
    </source>
</evidence>
<dbReference type="InterPro" id="IPR015915">
    <property type="entry name" value="Kelch-typ_b-propeller"/>
</dbReference>
<accession>A0A7S4J5M7</accession>
<dbReference type="EMBL" id="HBKO01032814">
    <property type="protein sequence ID" value="CAE2252282.1"/>
    <property type="molecule type" value="Transcribed_RNA"/>
</dbReference>
<gene>
    <name evidence="1" type="ORF">CPOL0286_LOCUS14951</name>
</gene>
<dbReference type="SUPFAM" id="SSF117281">
    <property type="entry name" value="Kelch motif"/>
    <property type="match status" value="1"/>
</dbReference>
<name>A0A7S4J5M7_9EUKA</name>
<dbReference type="Pfam" id="PF01344">
    <property type="entry name" value="Kelch_1"/>
    <property type="match status" value="1"/>
</dbReference>